<evidence type="ECO:0000256" key="1">
    <source>
        <dbReference type="SAM" id="MobiDB-lite"/>
    </source>
</evidence>
<feature type="compositionally biased region" description="Basic residues" evidence="1">
    <location>
        <begin position="559"/>
        <end position="571"/>
    </location>
</feature>
<keyword evidence="3" id="KW-1185">Reference proteome</keyword>
<feature type="region of interest" description="Disordered" evidence="1">
    <location>
        <begin position="89"/>
        <end position="141"/>
    </location>
</feature>
<feature type="region of interest" description="Disordered" evidence="1">
    <location>
        <begin position="454"/>
        <end position="625"/>
    </location>
</feature>
<feature type="compositionally biased region" description="Basic and acidic residues" evidence="1">
    <location>
        <begin position="523"/>
        <end position="553"/>
    </location>
</feature>
<evidence type="ECO:0000313" key="2">
    <source>
        <dbReference type="EMBL" id="ROT43787.1"/>
    </source>
</evidence>
<proteinExistence type="predicted"/>
<reference evidence="2 3" key="1">
    <citation type="journal article" date="2018" name="Mol. Ecol.">
        <title>The obligate alkalophilic soda-lake fungus Sodiomyces alkalinus has shifted to a protein diet.</title>
        <authorList>
            <person name="Grum-Grzhimaylo A.A."/>
            <person name="Falkoski D.L."/>
            <person name="van den Heuvel J."/>
            <person name="Valero-Jimenez C.A."/>
            <person name="Min B."/>
            <person name="Choi I.G."/>
            <person name="Lipzen A."/>
            <person name="Daum C.G."/>
            <person name="Aanen D.K."/>
            <person name="Tsang A."/>
            <person name="Henrissat B."/>
            <person name="Bilanenko E.N."/>
            <person name="de Vries R.P."/>
            <person name="van Kan J.A.L."/>
            <person name="Grigoriev I.V."/>
            <person name="Debets A.J.M."/>
        </authorList>
    </citation>
    <scope>NUCLEOTIDE SEQUENCE [LARGE SCALE GENOMIC DNA]</scope>
    <source>
        <strain evidence="2 3">F11</strain>
    </source>
</reference>
<feature type="compositionally biased region" description="Low complexity" evidence="1">
    <location>
        <begin position="92"/>
        <end position="102"/>
    </location>
</feature>
<dbReference type="RefSeq" id="XP_028471593.1">
    <property type="nucleotide sequence ID" value="XM_028610578.1"/>
</dbReference>
<dbReference type="OrthoDB" id="5402307at2759"/>
<organism evidence="2 3">
    <name type="scientific">Sodiomyces alkalinus (strain CBS 110278 / VKM F-3762 / F11)</name>
    <name type="common">Alkaliphilic filamentous fungus</name>
    <dbReference type="NCBI Taxonomy" id="1314773"/>
    <lineage>
        <taxon>Eukaryota</taxon>
        <taxon>Fungi</taxon>
        <taxon>Dikarya</taxon>
        <taxon>Ascomycota</taxon>
        <taxon>Pezizomycotina</taxon>
        <taxon>Sordariomycetes</taxon>
        <taxon>Hypocreomycetidae</taxon>
        <taxon>Glomerellales</taxon>
        <taxon>Plectosphaerellaceae</taxon>
        <taxon>Sodiomyces</taxon>
    </lineage>
</organism>
<dbReference type="AlphaFoldDB" id="A0A3N2QAP7"/>
<gene>
    <name evidence="2" type="ORF">SODALDRAFT_328006</name>
</gene>
<dbReference type="EMBL" id="ML119051">
    <property type="protein sequence ID" value="ROT43787.1"/>
    <property type="molecule type" value="Genomic_DNA"/>
</dbReference>
<dbReference type="Proteomes" id="UP000272025">
    <property type="component" value="Unassembled WGS sequence"/>
</dbReference>
<accession>A0A3N2QAP7</accession>
<dbReference type="STRING" id="1314773.A0A3N2QAP7"/>
<protein>
    <submittedName>
        <fullName evidence="2">Uncharacterized protein</fullName>
    </submittedName>
</protein>
<feature type="region of interest" description="Disordered" evidence="1">
    <location>
        <begin position="165"/>
        <end position="187"/>
    </location>
</feature>
<feature type="compositionally biased region" description="Basic and acidic residues" evidence="1">
    <location>
        <begin position="464"/>
        <end position="504"/>
    </location>
</feature>
<sequence>MALTETITIINNSGKIISTGRELLGVFKEAKASYQAKKAAIRADRAFLQRSQTFDAHAPPAVDVAYQRPVPQGLARQYYDDNYAQPFDDARSQVSHRSYQSYRSHRSARTALTADNLRSHSEVASVPPSRGPPPAYHSPYAETAPRDMTLSRPTLHHTHLATPSVAMPSAHPRHPHPPPPGPGHLVRSATFDVADRPRKVKEIDMNLAYGNVPPDLATRVDLDPAYQGKTREVEAKGLIQHVEHILDETQCVGHSATATIKRLQDDPKAAAAVALSLAELSKLVGSMSPAFLGALKGGSPAVFALLASPQFLIAAGVTVGVTVVMFGGWKIVKQVKERKALQAAAAANAIAYPQIMPGMPVPEAGYPMGQLQPQQQQPYGYPETMVAPDGAYPRGYAQEGYEPGYEQGYGEVYPEGYTVEGGDQEGFDEAVVLEEQLSTIETWRRGIEPLGDGEIADMELISPEAERAVRKQRRQEDRERRGDHAHDDDADDAESRSGRTETSSRTHRSHRSHRSHKTHHSRRDRDRESEDRDRDRDRDRERERDRERDRDGDSLAGSHRSHRSHRSKRSARPSTLAIEEGREDDMNTGLEAVLRPKKENMLKSLFKKKDKGDRGKEDRVSAVVF</sequence>
<evidence type="ECO:0000313" key="3">
    <source>
        <dbReference type="Proteomes" id="UP000272025"/>
    </source>
</evidence>
<feature type="compositionally biased region" description="Basic residues" evidence="1">
    <location>
        <begin position="505"/>
        <end position="522"/>
    </location>
</feature>
<name>A0A3N2QAP7_SODAK</name>
<dbReference type="GeneID" id="39579056"/>
<feature type="compositionally biased region" description="Basic and acidic residues" evidence="1">
    <location>
        <begin position="610"/>
        <end position="625"/>
    </location>
</feature>